<keyword evidence="2" id="KW-0812">Transmembrane</keyword>
<gene>
    <name evidence="3" type="ORF">SAMN04488543_1316</name>
</gene>
<keyword evidence="2" id="KW-1133">Transmembrane helix</keyword>
<dbReference type="RefSeq" id="WP_091411294.1">
    <property type="nucleotide sequence ID" value="NZ_LT629749.1"/>
</dbReference>
<evidence type="ECO:0008006" key="5">
    <source>
        <dbReference type="Google" id="ProtNLM"/>
    </source>
</evidence>
<sequence length="59" mass="5625">MNDVAAWGVIAGMAGYGFAVLGLAGLAVRRRARAEGAAPVAAPARPAPVVDPGAAPAAG</sequence>
<organism evidence="3 4">
    <name type="scientific">Friedmanniella luteola</name>
    <dbReference type="NCBI Taxonomy" id="546871"/>
    <lineage>
        <taxon>Bacteria</taxon>
        <taxon>Bacillati</taxon>
        <taxon>Actinomycetota</taxon>
        <taxon>Actinomycetes</taxon>
        <taxon>Propionibacteriales</taxon>
        <taxon>Nocardioidaceae</taxon>
        <taxon>Friedmanniella</taxon>
    </lineage>
</organism>
<evidence type="ECO:0000313" key="3">
    <source>
        <dbReference type="EMBL" id="SDS22535.1"/>
    </source>
</evidence>
<feature type="region of interest" description="Disordered" evidence="1">
    <location>
        <begin position="36"/>
        <end position="59"/>
    </location>
</feature>
<feature type="transmembrane region" description="Helical" evidence="2">
    <location>
        <begin position="6"/>
        <end position="28"/>
    </location>
</feature>
<keyword evidence="2" id="KW-0472">Membrane</keyword>
<evidence type="ECO:0000256" key="1">
    <source>
        <dbReference type="SAM" id="MobiDB-lite"/>
    </source>
</evidence>
<keyword evidence="4" id="KW-1185">Reference proteome</keyword>
<dbReference type="STRING" id="546871.SAMN04488543_1316"/>
<proteinExistence type="predicted"/>
<dbReference type="EMBL" id="LT629749">
    <property type="protein sequence ID" value="SDS22535.1"/>
    <property type="molecule type" value="Genomic_DNA"/>
</dbReference>
<protein>
    <recommendedName>
        <fullName evidence="5">Heme exporter protein D</fullName>
    </recommendedName>
</protein>
<dbReference type="AlphaFoldDB" id="A0A1H1QGI3"/>
<evidence type="ECO:0000313" key="4">
    <source>
        <dbReference type="Proteomes" id="UP000199092"/>
    </source>
</evidence>
<dbReference type="Proteomes" id="UP000199092">
    <property type="component" value="Chromosome I"/>
</dbReference>
<reference evidence="3 4" key="1">
    <citation type="submission" date="2016-10" db="EMBL/GenBank/DDBJ databases">
        <authorList>
            <person name="de Groot N.N."/>
        </authorList>
    </citation>
    <scope>NUCLEOTIDE SEQUENCE [LARGE SCALE GENOMIC DNA]</scope>
    <source>
        <strain evidence="3 4">DSM 21741</strain>
    </source>
</reference>
<name>A0A1H1QGI3_9ACTN</name>
<accession>A0A1H1QGI3</accession>
<evidence type="ECO:0000256" key="2">
    <source>
        <dbReference type="SAM" id="Phobius"/>
    </source>
</evidence>